<feature type="region of interest" description="Disordered" evidence="9">
    <location>
        <begin position="1502"/>
        <end position="1580"/>
    </location>
</feature>
<feature type="region of interest" description="Disordered" evidence="9">
    <location>
        <begin position="2575"/>
        <end position="2597"/>
    </location>
</feature>
<feature type="region of interest" description="Disordered" evidence="9">
    <location>
        <begin position="2219"/>
        <end position="2351"/>
    </location>
</feature>
<dbReference type="OMA" id="QEGTMSR"/>
<evidence type="ECO:0000256" key="4">
    <source>
        <dbReference type="ARBA" id="ARBA00022490"/>
    </source>
</evidence>
<comment type="subcellular location">
    <subcellularLocation>
        <location evidence="2">Cytoplasm</location>
    </subcellularLocation>
    <subcellularLocation>
        <location evidence="1">Nucleus</location>
    </subcellularLocation>
    <subcellularLocation>
        <location evidence="3">Secreted</location>
    </subcellularLocation>
</comment>
<evidence type="ECO:0000256" key="7">
    <source>
        <dbReference type="ARBA" id="ARBA00022737"/>
    </source>
</evidence>
<keyword evidence="12" id="KW-1185">Reference proteome</keyword>
<dbReference type="Pfam" id="PF00595">
    <property type="entry name" value="PDZ"/>
    <property type="match status" value="4"/>
</dbReference>
<feature type="region of interest" description="Disordered" evidence="9">
    <location>
        <begin position="2096"/>
        <end position="2136"/>
    </location>
</feature>
<dbReference type="PANTHER" id="PTHR11324">
    <property type="entry name" value="IL16-RELATED"/>
    <property type="match status" value="1"/>
</dbReference>
<evidence type="ECO:0000259" key="10">
    <source>
        <dbReference type="PROSITE" id="PS50106"/>
    </source>
</evidence>
<dbReference type="CDD" id="cd06758">
    <property type="entry name" value="PDZ2_PDZD2-like"/>
    <property type="match status" value="1"/>
</dbReference>
<feature type="compositionally biased region" description="Polar residues" evidence="9">
    <location>
        <begin position="1360"/>
        <end position="1369"/>
    </location>
</feature>
<protein>
    <submittedName>
        <fullName evidence="11">PDZ domain containing 2</fullName>
    </submittedName>
</protein>
<feature type="compositionally biased region" description="Low complexity" evidence="9">
    <location>
        <begin position="2235"/>
        <end position="2253"/>
    </location>
</feature>
<name>A0A2K5BXA7_AOTNA</name>
<feature type="region of interest" description="Disordered" evidence="9">
    <location>
        <begin position="703"/>
        <end position="725"/>
    </location>
</feature>
<feature type="compositionally biased region" description="Polar residues" evidence="9">
    <location>
        <begin position="2283"/>
        <end position="2300"/>
    </location>
</feature>
<feature type="compositionally biased region" description="Polar residues" evidence="9">
    <location>
        <begin position="2049"/>
        <end position="2058"/>
    </location>
</feature>
<feature type="domain" description="PDZ" evidence="10">
    <location>
        <begin position="2618"/>
        <end position="2703"/>
    </location>
</feature>
<feature type="compositionally biased region" description="Low complexity" evidence="9">
    <location>
        <begin position="2262"/>
        <end position="2272"/>
    </location>
</feature>
<feature type="compositionally biased region" description="Low complexity" evidence="9">
    <location>
        <begin position="2007"/>
        <end position="2018"/>
    </location>
</feature>
<dbReference type="SMART" id="SM00228">
    <property type="entry name" value="PDZ"/>
    <property type="match status" value="4"/>
</dbReference>
<dbReference type="FunFam" id="2.30.42.10:FF:000102">
    <property type="entry name" value="Putative pro-interleukin-16"/>
    <property type="match status" value="1"/>
</dbReference>
<feature type="compositionally biased region" description="Polar residues" evidence="9">
    <location>
        <begin position="2413"/>
        <end position="2425"/>
    </location>
</feature>
<feature type="compositionally biased region" description="Basic and acidic residues" evidence="9">
    <location>
        <begin position="1722"/>
        <end position="1732"/>
    </location>
</feature>
<feature type="compositionally biased region" description="Basic and acidic residues" evidence="9">
    <location>
        <begin position="1800"/>
        <end position="1809"/>
    </location>
</feature>
<dbReference type="InterPro" id="IPR001478">
    <property type="entry name" value="PDZ"/>
</dbReference>
<reference evidence="11" key="2">
    <citation type="submission" date="2025-09" db="UniProtKB">
        <authorList>
            <consortium name="Ensembl"/>
        </authorList>
    </citation>
    <scope>IDENTIFICATION</scope>
</reference>
<dbReference type="GO" id="GO:0005829">
    <property type="term" value="C:cytosol"/>
    <property type="evidence" value="ECO:0007669"/>
    <property type="project" value="Ensembl"/>
</dbReference>
<feature type="compositionally biased region" description="Polar residues" evidence="9">
    <location>
        <begin position="1830"/>
        <end position="1839"/>
    </location>
</feature>
<dbReference type="GO" id="GO:0005576">
    <property type="term" value="C:extracellular region"/>
    <property type="evidence" value="ECO:0007669"/>
    <property type="project" value="UniProtKB-SubCell"/>
</dbReference>
<feature type="region of interest" description="Disordered" evidence="9">
    <location>
        <begin position="1673"/>
        <end position="1748"/>
    </location>
</feature>
<proteinExistence type="predicted"/>
<feature type="domain" description="PDZ" evidence="10">
    <location>
        <begin position="599"/>
        <end position="669"/>
    </location>
</feature>
<evidence type="ECO:0000256" key="1">
    <source>
        <dbReference type="ARBA" id="ARBA00004123"/>
    </source>
</evidence>
<dbReference type="PANTHER" id="PTHR11324:SF16">
    <property type="entry name" value="PDZ DOMAIN-CONTAINING PROTEIN 2"/>
    <property type="match status" value="1"/>
</dbReference>
<dbReference type="Proteomes" id="UP000233020">
    <property type="component" value="Unplaced"/>
</dbReference>
<feature type="region of interest" description="Disordered" evidence="9">
    <location>
        <begin position="56"/>
        <end position="189"/>
    </location>
</feature>
<feature type="region of interest" description="Disordered" evidence="9">
    <location>
        <begin position="1769"/>
        <end position="1839"/>
    </location>
</feature>
<evidence type="ECO:0000256" key="8">
    <source>
        <dbReference type="ARBA" id="ARBA00023242"/>
    </source>
</evidence>
<feature type="region of interest" description="Disordered" evidence="9">
    <location>
        <begin position="2007"/>
        <end position="2084"/>
    </location>
</feature>
<evidence type="ECO:0000256" key="5">
    <source>
        <dbReference type="ARBA" id="ARBA00022525"/>
    </source>
</evidence>
<dbReference type="CDD" id="cd06763">
    <property type="entry name" value="PDZ7_PDZD2-PDZ4_hPro-IL-16-like"/>
    <property type="match status" value="1"/>
</dbReference>
<feature type="compositionally biased region" description="Basic and acidic residues" evidence="9">
    <location>
        <begin position="151"/>
        <end position="167"/>
    </location>
</feature>
<accession>A0A2K5BXA7</accession>
<keyword evidence="6" id="KW-0597">Phosphoprotein</keyword>
<feature type="region of interest" description="Disordered" evidence="9">
    <location>
        <begin position="929"/>
        <end position="1021"/>
    </location>
</feature>
<dbReference type="Gene3D" id="2.30.42.10">
    <property type="match status" value="4"/>
</dbReference>
<feature type="compositionally biased region" description="Polar residues" evidence="9">
    <location>
        <begin position="308"/>
        <end position="318"/>
    </location>
</feature>
<dbReference type="CDD" id="cd06759">
    <property type="entry name" value="PDZ3_PDZD2-PDZ1_hPro-IL-16-like"/>
    <property type="match status" value="1"/>
</dbReference>
<feature type="domain" description="PDZ" evidence="10">
    <location>
        <begin position="457"/>
        <end position="543"/>
    </location>
</feature>
<feature type="compositionally biased region" description="Low complexity" evidence="9">
    <location>
        <begin position="60"/>
        <end position="73"/>
    </location>
</feature>
<feature type="compositionally biased region" description="Polar residues" evidence="9">
    <location>
        <begin position="1438"/>
        <end position="1449"/>
    </location>
</feature>
<dbReference type="FunFam" id="2.30.42.10:FF:000218">
    <property type="entry name" value="PDZ domain containing 2"/>
    <property type="match status" value="1"/>
</dbReference>
<feature type="compositionally biased region" description="Polar residues" evidence="9">
    <location>
        <begin position="1169"/>
        <end position="1178"/>
    </location>
</feature>
<feature type="compositionally biased region" description="Polar residues" evidence="9">
    <location>
        <begin position="549"/>
        <end position="568"/>
    </location>
</feature>
<reference evidence="11" key="1">
    <citation type="submission" date="2025-08" db="UniProtKB">
        <authorList>
            <consortium name="Ensembl"/>
        </authorList>
    </citation>
    <scope>IDENTIFICATION</scope>
</reference>
<feature type="region of interest" description="Disordered" evidence="9">
    <location>
        <begin position="308"/>
        <end position="371"/>
    </location>
</feature>
<feature type="compositionally biased region" description="Basic and acidic residues" evidence="9">
    <location>
        <begin position="1138"/>
        <end position="1157"/>
    </location>
</feature>
<dbReference type="GO" id="GO:0005886">
    <property type="term" value="C:plasma membrane"/>
    <property type="evidence" value="ECO:0007669"/>
    <property type="project" value="Ensembl"/>
</dbReference>
<feature type="region of interest" description="Disordered" evidence="9">
    <location>
        <begin position="2379"/>
        <end position="2431"/>
    </location>
</feature>
<keyword evidence="5" id="KW-0964">Secreted</keyword>
<feature type="region of interest" description="Disordered" evidence="9">
    <location>
        <begin position="1872"/>
        <end position="1918"/>
    </location>
</feature>
<dbReference type="GO" id="GO:0034451">
    <property type="term" value="C:centriolar satellite"/>
    <property type="evidence" value="ECO:0007669"/>
    <property type="project" value="Ensembl"/>
</dbReference>
<evidence type="ECO:0000256" key="6">
    <source>
        <dbReference type="ARBA" id="ARBA00022553"/>
    </source>
</evidence>
<keyword evidence="7" id="KW-0677">Repeat</keyword>
<dbReference type="STRING" id="37293.ENSANAP00000001054"/>
<evidence type="ECO:0000313" key="12">
    <source>
        <dbReference type="Proteomes" id="UP000233020"/>
    </source>
</evidence>
<evidence type="ECO:0000256" key="2">
    <source>
        <dbReference type="ARBA" id="ARBA00004496"/>
    </source>
</evidence>
<feature type="region of interest" description="Disordered" evidence="9">
    <location>
        <begin position="549"/>
        <end position="595"/>
    </location>
</feature>
<feature type="compositionally biased region" description="Polar residues" evidence="9">
    <location>
        <begin position="1522"/>
        <end position="1552"/>
    </location>
</feature>
<feature type="compositionally biased region" description="Polar residues" evidence="9">
    <location>
        <begin position="1229"/>
        <end position="1239"/>
    </location>
</feature>
<feature type="region of interest" description="Disordered" evidence="9">
    <location>
        <begin position="1209"/>
        <end position="1287"/>
    </location>
</feature>
<dbReference type="SUPFAM" id="SSF50156">
    <property type="entry name" value="PDZ domain-like"/>
    <property type="match status" value="4"/>
</dbReference>
<dbReference type="FunFam" id="2.30.42.10:FF:000180">
    <property type="entry name" value="PDZ domain containing 2"/>
    <property type="match status" value="1"/>
</dbReference>
<evidence type="ECO:0000256" key="3">
    <source>
        <dbReference type="ARBA" id="ARBA00004613"/>
    </source>
</evidence>
<feature type="compositionally biased region" description="Acidic residues" evidence="9">
    <location>
        <begin position="319"/>
        <end position="332"/>
    </location>
</feature>
<feature type="compositionally biased region" description="Polar residues" evidence="9">
    <location>
        <begin position="1247"/>
        <end position="1265"/>
    </location>
</feature>
<dbReference type="GeneTree" id="ENSGT00940000157749"/>
<dbReference type="InterPro" id="IPR036034">
    <property type="entry name" value="PDZ_sf"/>
</dbReference>
<organism evidence="11 12">
    <name type="scientific">Aotus nancymaae</name>
    <name type="common">Ma's night monkey</name>
    <dbReference type="NCBI Taxonomy" id="37293"/>
    <lineage>
        <taxon>Eukaryota</taxon>
        <taxon>Metazoa</taxon>
        <taxon>Chordata</taxon>
        <taxon>Craniata</taxon>
        <taxon>Vertebrata</taxon>
        <taxon>Euteleostomi</taxon>
        <taxon>Mammalia</taxon>
        <taxon>Eutheria</taxon>
        <taxon>Euarchontoglires</taxon>
        <taxon>Primates</taxon>
        <taxon>Haplorrhini</taxon>
        <taxon>Platyrrhini</taxon>
        <taxon>Aotidae</taxon>
        <taxon>Aotus</taxon>
    </lineage>
</organism>
<feature type="compositionally biased region" description="Low complexity" evidence="9">
    <location>
        <begin position="569"/>
        <end position="584"/>
    </location>
</feature>
<feature type="region of interest" description="Disordered" evidence="9">
    <location>
        <begin position="1395"/>
        <end position="1484"/>
    </location>
</feature>
<feature type="compositionally biased region" description="Polar residues" evidence="9">
    <location>
        <begin position="107"/>
        <end position="117"/>
    </location>
</feature>
<dbReference type="GO" id="GO:0005634">
    <property type="term" value="C:nucleus"/>
    <property type="evidence" value="ECO:0007669"/>
    <property type="project" value="UniProtKB-SubCell"/>
</dbReference>
<evidence type="ECO:0000313" key="11">
    <source>
        <dbReference type="Ensembl" id="ENSANAP00000001054.1"/>
    </source>
</evidence>
<feature type="region of interest" description="Disordered" evidence="9">
    <location>
        <begin position="1300"/>
        <end position="1374"/>
    </location>
</feature>
<feature type="domain" description="PDZ" evidence="10">
    <location>
        <begin position="205"/>
        <end position="290"/>
    </location>
</feature>
<feature type="compositionally biased region" description="Polar residues" evidence="9">
    <location>
        <begin position="703"/>
        <end position="724"/>
    </location>
</feature>
<feature type="region of interest" description="Disordered" evidence="9">
    <location>
        <begin position="750"/>
        <end position="788"/>
    </location>
</feature>
<gene>
    <name evidence="11" type="primary">PDZD2</name>
</gene>
<dbReference type="PROSITE" id="PS50106">
    <property type="entry name" value="PDZ"/>
    <property type="match status" value="4"/>
</dbReference>
<sequence>GRSLGDRVRLYQYCWNGFLLLSPEFFLGSYYLAEQCWNGGFIYLIMLRRFKHKAHSTYNGNSSNSSEPGETPTLELGDRTAKKGKRTRKFGVISRPPANKAPEESKGSTSCEVSSDPSAELENGPDPKLGNGHVFQLENGPDSLKEVAGPHLERSEVDRGTEQRIPKTDAPLTTSNDKRRFSKGGKTDFQSSDCLAQEEVGRIWKMELLKESDGLGIQVSGGRGSKRSPHAIVVTQVKEGGAAHRDGRLSLGDELLVINGHLLVGLSHEEAVAILRSTTGMVQLVVASKESSAEDLLRLTSKSLPDLTSSVEDVSSWTDNEDQEADGEEDEGTGSSVQRAMPGTDEPQDVCGAEESKGNLDSPKQGSNKIKLKSRLSGGVHRLESVEEYNELMVRNGDPRIRMLEVSRDGRKHSLPQLLDSSSASQEYHIVKKSTRSLSTTQVESPWRLIRPSVISIIGLYKEKGKGLGFSIAGGRDCIRGQMGIFVKTIFPNGSAAEDGRLKEGDEILDVNGIPIKGLTFQEAIHTFKQIRSGLFVLTVRTKLVSPSLTPCSTPTHMSRSASPNFNTSAGASAGGSDESSSSSLGRKTPGPKDRIVMEVTLNKEPRVGLGIGACCLALENSPPGIYIHSLAPGSVAKMESNLSRGDQILEVNSVNVRHAALSKVHAILSKCPPGPVRLVIGRHPNPKVSEQEMDEVIARSTYQESKEANSSPGLGTPLKSPSLTKKDSLISESELSQYFVHDVPGPLSDFMVAGSEDEDHPGSGCSTSEDGSLPPSTSTHKEPGKARANSLVTLGSQRTSGLFHKQVTVARQASLPGSPQALRNPLLRQRKVGCYDANDASDEEEFDGEGDCISLPGALLGSSRPLAEDDSRCVLISSKGVDVNNQEERPQKTLVSKAVSAPLLGSSVDLEESVPEGMMDAPSHAANLTDSAEAPKGSPGSWWRKELPGSSSAPKLEYTVHTDTQSPMNTGSPSSPQQKNEGLASKHRPVARRSEAEVRPSGSETVNLTGRADDPRDLDSGVQATSIKVTVCWLSPGGAVEKESLGKLTTGEAYVPTDYELASALSHPDASHLTENLPKAAPELGQQLMTGLDSSSDLIPSPGKKGATHPDPGKTSVDTGRVSRPETPSQPALPRVSECKARSPVRLPHEGSHSPGEKAAAPTDCSKTRSASEASTPLNIMRAAALRGAGPGAEGATPAGAVLPRDCLASQEQRRGAPGNHSKALEMTGTQAPESSWEPSLLEVTDSVSSRAPQASLSLLPSTDNTKEACGSVSEHCCPAGSRESPVTDIDSFIKELDASAVKSSSSQTGDSSCQEGSAQGRPPAGAGGGSSRRAEPVPGGQTSSPRRTWAAGAPPHPQWTSQPSVLDSINPDKHFTVNKNFLSNYSRNFSSFHEDSTSLSGLGDSTEPSLSSMYGDAEDSSSEPESLTEAPRASTRDSWSPPRSQGSLHKEDPLESEEEQIEICSTNGCPDPPSSPAHLPTPAAVCPAPAKVLPLKYSTQSGSVAGPREKAAGLPGSCNPGPNSSQPSSVLDMSSQELETQADLSTSQNHRPLCAEETTEVTSTSSAMEKSQPSKVTRHFHSPPIILRSPHMVNGLEHDLLDDQTLNEYDTNLTAAANLSSLSVDIPKNGESVLENLHISESQDLDDLLQKPKVITRRPLMAWFKEINKHNQGTHLQSKTEKEHSLMPAGSPHSKIQMASSSQKKGVAVPHSPPPPKTNLENKDPSKKSPAEVILTNGQKPKCGPKLKRLSLKGKAKVSYEAPGANAVKAGGMDHRKPLISPQTSHKTLSKVVSQRLHVAEHEEPDRNPTGPARPPQGVLESKPPLATSGSLKPSVSDTSIRTFVSPLTSPKALLEQGTWSRFHVAVLSEPDRGSPATPKSPKCGAEGKAPRADSGLASPAASRKGVSVAGNRQSEQCLTSHVDSVAGTAQPRLMGEKGGSNTVSDRLEITNQLKIVEISAETVPRTACGNKPAESDRWGGCLAQGNCQEKSEISLCRPVMESSTSHLSSVPSHGSQVEQEMPGSFSMAKLASSSSSPQLPIRKADSSQGKSSLMSDSLGVPRNGIPGGPSGKDHPYFTPRPATRTYSMPAQFSSHFGREGHSPHSLGRSPRDSQVPVTSSGIPEAKASRAGPPGLAIGQGVYSVKPLLESSRNLPATDEGDLISVQETSRLVTDKIKVTRRHYCYEQNWPHESTSFFSVKQRIKSFENLANADRPVAKSGASPFLSVSSKPPIGRRSSGSIVSGSPGHPSDAAVRLLRRSLSSCSESQSEPGALLPQMAKSPSSMTLTISRQNLPETSSKGSDSDLKKSLGPLGIPTPAMTPASPVKRNKSSVRHVQPSPVSRSKLQELRALSMPDLDKLCSEDYSAGPNTVLFKTELEITPRRSPSSPAGGISGPEKGGNRACPGGSGPKTSASETPSSASDVGETAQDLPFRKSWSVNLDQLLVSAGDQQRLQSVLSSVGSKSTILTLIQEAKAQSEVILNTKRGSGSGIPTLLAGATVWSPTSIPSVSGVFSGGRFSEGLMNRDPGFPFCFSNGGPLIVGLALRECLQLAPLAFSCPKDCSLVVTQEKGTDQLRPSARQEPPTANGKGLLSRKTIPLEPGVGRSVAVHDAVCVEVLKTSAGLGLSLDGGKSSVTGDGPLVIKRVYKGGAAEQAGIIEAGDEILAINGKPLVGLLHFDAWNIMKSVPEGPVQLLIRKHRNSS</sequence>
<keyword evidence="8" id="KW-0539">Nucleus</keyword>
<feature type="region of interest" description="Disordered" evidence="9">
    <location>
        <begin position="1093"/>
        <end position="1178"/>
    </location>
</feature>
<feature type="compositionally biased region" description="Polar residues" evidence="9">
    <location>
        <begin position="765"/>
        <end position="779"/>
    </location>
</feature>
<dbReference type="FunFam" id="2.30.42.10:FF:000217">
    <property type="entry name" value="PDZ domain containing 2"/>
    <property type="match status" value="1"/>
</dbReference>
<feature type="compositionally biased region" description="Polar residues" evidence="9">
    <location>
        <begin position="962"/>
        <end position="981"/>
    </location>
</feature>
<feature type="compositionally biased region" description="Low complexity" evidence="9">
    <location>
        <begin position="1305"/>
        <end position="1326"/>
    </location>
</feature>
<dbReference type="CDD" id="cd06760">
    <property type="entry name" value="PDZ4_PDZD2-PDZ2_hPro-IL-16-like"/>
    <property type="match status" value="1"/>
</dbReference>
<evidence type="ECO:0000256" key="9">
    <source>
        <dbReference type="SAM" id="MobiDB-lite"/>
    </source>
</evidence>
<keyword evidence="4" id="KW-0963">Cytoplasm</keyword>
<feature type="compositionally biased region" description="Polar residues" evidence="9">
    <location>
        <begin position="1783"/>
        <end position="1795"/>
    </location>
</feature>
<dbReference type="Ensembl" id="ENSANAT00000009698.1">
    <property type="protein sequence ID" value="ENSANAP00000001054.1"/>
    <property type="gene ID" value="ENSANAG00000009047.1"/>
</dbReference>